<accession>A0A834FPX6</accession>
<gene>
    <name evidence="1" type="ORF">FQA47_023599</name>
</gene>
<evidence type="ECO:0000313" key="1">
    <source>
        <dbReference type="EMBL" id="KAF6737867.1"/>
    </source>
</evidence>
<name>A0A834FPX6_ORYME</name>
<protein>
    <submittedName>
        <fullName evidence="1">Uncharacterized protein</fullName>
    </submittedName>
</protein>
<organism evidence="1 2">
    <name type="scientific">Oryzias melastigma</name>
    <name type="common">Marine medaka</name>
    <dbReference type="NCBI Taxonomy" id="30732"/>
    <lineage>
        <taxon>Eukaryota</taxon>
        <taxon>Metazoa</taxon>
        <taxon>Chordata</taxon>
        <taxon>Craniata</taxon>
        <taxon>Vertebrata</taxon>
        <taxon>Euteleostomi</taxon>
        <taxon>Actinopterygii</taxon>
        <taxon>Neopterygii</taxon>
        <taxon>Teleostei</taxon>
        <taxon>Neoteleostei</taxon>
        <taxon>Acanthomorphata</taxon>
        <taxon>Ovalentaria</taxon>
        <taxon>Atherinomorphae</taxon>
        <taxon>Beloniformes</taxon>
        <taxon>Adrianichthyidae</taxon>
        <taxon>Oryziinae</taxon>
        <taxon>Oryzias</taxon>
    </lineage>
</organism>
<sequence>MEQKLRRRVLPRQQSVEAVKVTGLLVFIVTFKGGTESDRRLWQGLPLRCGSSYAAASAPTSLEPPTLFECAQNPRLKQQTCCMACAQKTTMLPHTLSVL</sequence>
<comment type="caution">
    <text evidence="1">The sequence shown here is derived from an EMBL/GenBank/DDBJ whole genome shotgun (WGS) entry which is preliminary data.</text>
</comment>
<dbReference type="EMBL" id="WKFB01000044">
    <property type="protein sequence ID" value="KAF6737867.1"/>
    <property type="molecule type" value="Genomic_DNA"/>
</dbReference>
<dbReference type="Proteomes" id="UP000646548">
    <property type="component" value="Unassembled WGS sequence"/>
</dbReference>
<proteinExistence type="predicted"/>
<reference evidence="1" key="1">
    <citation type="journal article" name="BMC Genomics">
        <title>Long-read sequencing and de novo genome assembly of marine medaka (Oryzias melastigma).</title>
        <authorList>
            <person name="Liang P."/>
            <person name="Saqib H.S.A."/>
            <person name="Ni X."/>
            <person name="Shen Y."/>
        </authorList>
    </citation>
    <scope>NUCLEOTIDE SEQUENCE</scope>
    <source>
        <strain evidence="1">Bigg-433</strain>
    </source>
</reference>
<evidence type="ECO:0000313" key="2">
    <source>
        <dbReference type="Proteomes" id="UP000646548"/>
    </source>
</evidence>
<dbReference type="AlphaFoldDB" id="A0A834FPX6"/>